<dbReference type="AlphaFoldDB" id="A0A8J4GYW3"/>
<accession>A0A8J4GYW3</accession>
<dbReference type="RefSeq" id="WP_213410386.1">
    <property type="nucleotide sequence ID" value="NZ_BOVK01000006.1"/>
</dbReference>
<proteinExistence type="predicted"/>
<organism evidence="1 2">
    <name type="scientific">Xylanibacillus composti</name>
    <dbReference type="NCBI Taxonomy" id="1572762"/>
    <lineage>
        <taxon>Bacteria</taxon>
        <taxon>Bacillati</taxon>
        <taxon>Bacillota</taxon>
        <taxon>Bacilli</taxon>
        <taxon>Bacillales</taxon>
        <taxon>Paenibacillaceae</taxon>
        <taxon>Xylanibacillus</taxon>
    </lineage>
</organism>
<keyword evidence="2" id="KW-1185">Reference proteome</keyword>
<evidence type="ECO:0008006" key="3">
    <source>
        <dbReference type="Google" id="ProtNLM"/>
    </source>
</evidence>
<name>A0A8J4GYW3_9BACL</name>
<reference evidence="1" key="1">
    <citation type="submission" date="2021-04" db="EMBL/GenBank/DDBJ databases">
        <title>Draft genome sequence of Xylanibacillus composti strain K13.</title>
        <authorList>
            <person name="Uke A."/>
            <person name="Chhe C."/>
            <person name="Baramee S."/>
            <person name="Kosugi A."/>
        </authorList>
    </citation>
    <scope>NUCLEOTIDE SEQUENCE</scope>
    <source>
        <strain evidence="1">K13</strain>
    </source>
</reference>
<sequence length="169" mass="19431">MRRRFVLEAVMVTIYGQLMAPQRPVEYVVPYTTIMELYDMVSSQEPIMPEPSDDAYVKAKIAELIAFFEDPFNRKKIERALSAPWKESPPVLVNDFVTFIVVNAMDNAQYGEIFDPVETELLLSASHYQIPVLTDQVEFQDKLIEAGIPVQLFDIDDFEYAMEQSEPIV</sequence>
<evidence type="ECO:0000313" key="1">
    <source>
        <dbReference type="EMBL" id="GIQ67757.1"/>
    </source>
</evidence>
<protein>
    <recommendedName>
        <fullName evidence="3">ADP-heptose synthase</fullName>
    </recommendedName>
</protein>
<dbReference type="EMBL" id="BOVK01000006">
    <property type="protein sequence ID" value="GIQ67757.1"/>
    <property type="molecule type" value="Genomic_DNA"/>
</dbReference>
<comment type="caution">
    <text evidence="1">The sequence shown here is derived from an EMBL/GenBank/DDBJ whole genome shotgun (WGS) entry which is preliminary data.</text>
</comment>
<gene>
    <name evidence="1" type="ORF">XYCOK13_05810</name>
</gene>
<dbReference type="Proteomes" id="UP000677918">
    <property type="component" value="Unassembled WGS sequence"/>
</dbReference>
<evidence type="ECO:0000313" key="2">
    <source>
        <dbReference type="Proteomes" id="UP000677918"/>
    </source>
</evidence>